<dbReference type="InterPro" id="IPR007244">
    <property type="entry name" value="Naa35_N"/>
</dbReference>
<comment type="caution">
    <text evidence="6">The sequence shown here is derived from an EMBL/GenBank/DDBJ whole genome shotgun (WGS) entry which is preliminary data.</text>
</comment>
<evidence type="ECO:0000313" key="7">
    <source>
        <dbReference type="Proteomes" id="UP001476247"/>
    </source>
</evidence>
<evidence type="ECO:0000256" key="2">
    <source>
        <dbReference type="ARBA" id="ARBA00006289"/>
    </source>
</evidence>
<feature type="domain" description="NAA35-like N-terminal" evidence="4">
    <location>
        <begin position="58"/>
        <end position="205"/>
    </location>
</feature>
<evidence type="ECO:0000313" key="6">
    <source>
        <dbReference type="EMBL" id="GAA5801609.1"/>
    </source>
</evidence>
<dbReference type="InterPro" id="IPR057982">
    <property type="entry name" value="TPR_NAA35"/>
</dbReference>
<organism evidence="6 7">
    <name type="scientific">Helicostylum pulchrum</name>
    <dbReference type="NCBI Taxonomy" id="562976"/>
    <lineage>
        <taxon>Eukaryota</taxon>
        <taxon>Fungi</taxon>
        <taxon>Fungi incertae sedis</taxon>
        <taxon>Mucoromycota</taxon>
        <taxon>Mucoromycotina</taxon>
        <taxon>Mucoromycetes</taxon>
        <taxon>Mucorales</taxon>
        <taxon>Mucorineae</taxon>
        <taxon>Mucoraceae</taxon>
        <taxon>Helicostylum</taxon>
    </lineage>
</organism>
<evidence type="ECO:0008006" key="8">
    <source>
        <dbReference type="Google" id="ProtNLM"/>
    </source>
</evidence>
<accession>A0ABP9Y3P4</accession>
<name>A0ABP9Y3P4_9FUNG</name>
<protein>
    <recommendedName>
        <fullName evidence="8">Mak10-domain-containing protein</fullName>
    </recommendedName>
</protein>
<dbReference type="Proteomes" id="UP001476247">
    <property type="component" value="Unassembled WGS sequence"/>
</dbReference>
<dbReference type="PANTHER" id="PTHR21373">
    <property type="entry name" value="GLUCOSE REPRESSIBLE PROTEIN MAK10"/>
    <property type="match status" value="1"/>
</dbReference>
<keyword evidence="7" id="KW-1185">Reference proteome</keyword>
<evidence type="ECO:0000259" key="4">
    <source>
        <dbReference type="Pfam" id="PF04112"/>
    </source>
</evidence>
<gene>
    <name evidence="6" type="ORF">HPULCUR_007057</name>
</gene>
<proteinExistence type="inferred from homology"/>
<sequence>MQPLGDLQGKETSFAKENIDAFTELNINIPTEEEEYLLPEWKDITSFVDEATQEFKVGQLVHLQSFTLFDAMSAIEIMDPRMDTGMLVKEKPNTFDIQNRISIEETLGIMDRLLTREMAWISGHSLSQTVYTCIYFHHIATLNLLPMPTLTSSMDDIIYGVLKTYVLATVKCCHYIWTEMTQGNVFEEEDFTTNLFGLSFNDQHPDVAVFNDIDSSVMLLNHLLNTDLSEEQSKIIKEILNRIEIRKSFLLSLVFFSQVEGTHLSKADKELTKVISLLQDIDLSLGKDIPEAFDPNVNRKLTSQTPPRPVELVSPEQSYKEFGLLIGRLASICTVVDFPSVTSLMNYFLSFASTQPYPDAFSRSKLNTLFFHNQRVFGTLQVSKLILSSIQETVRPPAWWLSANQKIPAGISGQEFLNAHEALKTYLDRITMVFIEYFRINCHNRSRQRRMLCKVIAEWEILQEEAAGVDEVFHSLQKDENQNPISTPYYFSSWAYNIKLTMIEKILYLGFELDLYGDHEYIMIYWYVQCVLGSRDYLLERISNYIDTTSTGKNIYGYLMTNQRLNQAKKSLSEAILKILLCAENSGQWNQRQVIFDNEETRYLQRFKPFKNLISPPHPSYETFLSTIEIDDFDIDMMKTIITNDLDEAKKMLDSLLTMSAEETNTEMCRERFVEDVKNCIRTVVANKIGLMNIDQSKVESVQAIFKYHPWFPMITKK</sequence>
<evidence type="ECO:0000259" key="5">
    <source>
        <dbReference type="Pfam" id="PF25789"/>
    </source>
</evidence>
<dbReference type="Pfam" id="PF04112">
    <property type="entry name" value="Mak10"/>
    <property type="match status" value="1"/>
</dbReference>
<keyword evidence="3" id="KW-0963">Cytoplasm</keyword>
<feature type="domain" description="NAA35-like TPR repeats" evidence="5">
    <location>
        <begin position="332"/>
        <end position="715"/>
    </location>
</feature>
<comment type="subcellular location">
    <subcellularLocation>
        <location evidence="1">Cytoplasm</location>
    </subcellularLocation>
</comment>
<evidence type="ECO:0000256" key="3">
    <source>
        <dbReference type="ARBA" id="ARBA00022490"/>
    </source>
</evidence>
<dbReference type="Pfam" id="PF25789">
    <property type="entry name" value="TPR_NAA35"/>
    <property type="match status" value="1"/>
</dbReference>
<evidence type="ECO:0000256" key="1">
    <source>
        <dbReference type="ARBA" id="ARBA00004496"/>
    </source>
</evidence>
<dbReference type="PANTHER" id="PTHR21373:SF0">
    <property type="entry name" value="N-ALPHA-ACETYLTRANSFERASE 35, NATC AUXILIARY SUBUNIT"/>
    <property type="match status" value="1"/>
</dbReference>
<dbReference type="InterPro" id="IPR057983">
    <property type="entry name" value="NAA35-like_N"/>
</dbReference>
<dbReference type="EMBL" id="BAABUJ010000019">
    <property type="protein sequence ID" value="GAA5801609.1"/>
    <property type="molecule type" value="Genomic_DNA"/>
</dbReference>
<comment type="similarity">
    <text evidence="2">Belongs to the MAK10 family.</text>
</comment>
<reference evidence="6 7" key="1">
    <citation type="submission" date="2024-04" db="EMBL/GenBank/DDBJ databases">
        <title>genome sequences of Mucor flavus KT1a and Helicostylum pulchrum KT1b strains isolation_sourced from the surface of a dry-aged beef.</title>
        <authorList>
            <person name="Toyotome T."/>
            <person name="Hosono M."/>
            <person name="Torimaru M."/>
            <person name="Fukuda K."/>
            <person name="Mikami N."/>
        </authorList>
    </citation>
    <scope>NUCLEOTIDE SEQUENCE [LARGE SCALE GENOMIC DNA]</scope>
    <source>
        <strain evidence="6 7">KT1b</strain>
    </source>
</reference>